<accession>A0AAV7LHC8</accession>
<feature type="region of interest" description="Disordered" evidence="1">
    <location>
        <begin position="24"/>
        <end position="215"/>
    </location>
</feature>
<gene>
    <name evidence="2" type="ORF">NDU88_003027</name>
</gene>
<feature type="compositionally biased region" description="Polar residues" evidence="1">
    <location>
        <begin position="78"/>
        <end position="90"/>
    </location>
</feature>
<name>A0AAV7LHC8_PLEWA</name>
<reference evidence="2" key="1">
    <citation type="journal article" date="2022" name="bioRxiv">
        <title>Sequencing and chromosome-scale assembly of the giantPleurodeles waltlgenome.</title>
        <authorList>
            <person name="Brown T."/>
            <person name="Elewa A."/>
            <person name="Iarovenko S."/>
            <person name="Subramanian E."/>
            <person name="Araus A.J."/>
            <person name="Petzold A."/>
            <person name="Susuki M."/>
            <person name="Suzuki K.-i.T."/>
            <person name="Hayashi T."/>
            <person name="Toyoda A."/>
            <person name="Oliveira C."/>
            <person name="Osipova E."/>
            <person name="Leigh N.D."/>
            <person name="Simon A."/>
            <person name="Yun M.H."/>
        </authorList>
    </citation>
    <scope>NUCLEOTIDE SEQUENCE</scope>
    <source>
        <strain evidence="2">20211129_DDA</strain>
        <tissue evidence="2">Liver</tissue>
    </source>
</reference>
<protein>
    <submittedName>
        <fullName evidence="2">Uncharacterized protein</fullName>
    </submittedName>
</protein>
<dbReference type="EMBL" id="JANPWB010000015">
    <property type="protein sequence ID" value="KAJ1089884.1"/>
    <property type="molecule type" value="Genomic_DNA"/>
</dbReference>
<proteinExistence type="predicted"/>
<feature type="compositionally biased region" description="Polar residues" evidence="1">
    <location>
        <begin position="177"/>
        <end position="201"/>
    </location>
</feature>
<evidence type="ECO:0000313" key="3">
    <source>
        <dbReference type="Proteomes" id="UP001066276"/>
    </source>
</evidence>
<dbReference type="Proteomes" id="UP001066276">
    <property type="component" value="Chromosome 11"/>
</dbReference>
<organism evidence="2 3">
    <name type="scientific">Pleurodeles waltl</name>
    <name type="common">Iberian ribbed newt</name>
    <dbReference type="NCBI Taxonomy" id="8319"/>
    <lineage>
        <taxon>Eukaryota</taxon>
        <taxon>Metazoa</taxon>
        <taxon>Chordata</taxon>
        <taxon>Craniata</taxon>
        <taxon>Vertebrata</taxon>
        <taxon>Euteleostomi</taxon>
        <taxon>Amphibia</taxon>
        <taxon>Batrachia</taxon>
        <taxon>Caudata</taxon>
        <taxon>Salamandroidea</taxon>
        <taxon>Salamandridae</taxon>
        <taxon>Pleurodelinae</taxon>
        <taxon>Pleurodeles</taxon>
    </lineage>
</organism>
<comment type="caution">
    <text evidence="2">The sequence shown here is derived from an EMBL/GenBank/DDBJ whole genome shotgun (WGS) entry which is preliminary data.</text>
</comment>
<sequence length="234" mass="24617">MGIAVGVLAIEAWLDNMPGTTVFLGPKKAPRPDPAGDGPLRDPPGGTPHQEVQGEPCLITGQSPGPPATGVGARDHQSQWATTAEVSTGGQAPAGRPQSRPRRGLPIPLAPKAEQGLSAPGREGDQPRAQGRGGRGPIRPLNRPTKATPPPRPAPAGARMLLTRCAPGGTRPAPQFRRTSSATGPTPAESASSPPVSTGTGQPRFRDGRVHRHRQPTIRLVERYFSRSVRRNYE</sequence>
<keyword evidence="3" id="KW-1185">Reference proteome</keyword>
<evidence type="ECO:0000256" key="1">
    <source>
        <dbReference type="SAM" id="MobiDB-lite"/>
    </source>
</evidence>
<dbReference type="AlphaFoldDB" id="A0AAV7LHC8"/>
<feature type="compositionally biased region" description="Low complexity" evidence="1">
    <location>
        <begin position="137"/>
        <end position="146"/>
    </location>
</feature>
<evidence type="ECO:0000313" key="2">
    <source>
        <dbReference type="EMBL" id="KAJ1089884.1"/>
    </source>
</evidence>